<dbReference type="SUPFAM" id="SSF49329">
    <property type="entry name" value="Cu,Zn superoxide dismutase-like"/>
    <property type="match status" value="1"/>
</dbReference>
<dbReference type="GO" id="GO:0006801">
    <property type="term" value="P:superoxide metabolic process"/>
    <property type="evidence" value="ECO:0007669"/>
    <property type="project" value="InterPro"/>
</dbReference>
<sequence>MTETAPSISTKLEFVVDINRQDQVDQLQKLLANRKEIENFNIDLSSKRLVLNTTLQSSKIQKLIEQSLDTNAVLLGAGKPLGAAVSALYSNMNQPFERRTCGLVRFIQTDDEQCIVEGTVDGLLPNTQARINIHEYGDISDGCDSCGNYYDSNNSSSQKNSGELTGILGQVMADEHGTADFRLLHRRIRVPDIIGRSFVIQNSDSQRVACGIIARSAGLFENTKRLCTCSGATIWQERKEAKERFQ</sequence>
<evidence type="ECO:0000313" key="3">
    <source>
        <dbReference type="Proteomes" id="UP000663882"/>
    </source>
</evidence>
<gene>
    <name evidence="2" type="ORF">RFH988_LOCUS7386</name>
</gene>
<dbReference type="Proteomes" id="UP000663882">
    <property type="component" value="Unassembled WGS sequence"/>
</dbReference>
<dbReference type="PANTHER" id="PTHR10003">
    <property type="entry name" value="SUPEROXIDE DISMUTASE CU-ZN -RELATED"/>
    <property type="match status" value="1"/>
</dbReference>
<feature type="domain" description="Superoxide dismutase copper/zinc binding" evidence="1">
    <location>
        <begin position="102"/>
        <end position="213"/>
    </location>
</feature>
<reference evidence="2" key="1">
    <citation type="submission" date="2021-02" db="EMBL/GenBank/DDBJ databases">
        <authorList>
            <person name="Nowell W R."/>
        </authorList>
    </citation>
    <scope>NUCLEOTIDE SEQUENCE</scope>
</reference>
<comment type="caution">
    <text evidence="2">The sequence shown here is derived from an EMBL/GenBank/DDBJ whole genome shotgun (WGS) entry which is preliminary data.</text>
</comment>
<dbReference type="InterPro" id="IPR001424">
    <property type="entry name" value="SOD_Cu_Zn_dom"/>
</dbReference>
<dbReference type="OrthoDB" id="666972at2759"/>
<dbReference type="Gene3D" id="2.60.40.200">
    <property type="entry name" value="Superoxide dismutase, copper/zinc binding domain"/>
    <property type="match status" value="1"/>
</dbReference>
<evidence type="ECO:0000259" key="1">
    <source>
        <dbReference type="Pfam" id="PF00080"/>
    </source>
</evidence>
<dbReference type="InterPro" id="IPR036423">
    <property type="entry name" value="SOD-like_Cu/Zn_dom_sf"/>
</dbReference>
<evidence type="ECO:0000313" key="2">
    <source>
        <dbReference type="EMBL" id="CAF0869362.1"/>
    </source>
</evidence>
<name>A0A813XK78_9BILA</name>
<protein>
    <recommendedName>
        <fullName evidence="1">Superoxide dismutase copper/zinc binding domain-containing protein</fullName>
    </recommendedName>
</protein>
<dbReference type="EMBL" id="CAJNOO010000233">
    <property type="protein sequence ID" value="CAF0869362.1"/>
    <property type="molecule type" value="Genomic_DNA"/>
</dbReference>
<dbReference type="GO" id="GO:0005507">
    <property type="term" value="F:copper ion binding"/>
    <property type="evidence" value="ECO:0007669"/>
    <property type="project" value="InterPro"/>
</dbReference>
<dbReference type="AlphaFoldDB" id="A0A813XK78"/>
<organism evidence="2 3">
    <name type="scientific">Rotaria sordida</name>
    <dbReference type="NCBI Taxonomy" id="392033"/>
    <lineage>
        <taxon>Eukaryota</taxon>
        <taxon>Metazoa</taxon>
        <taxon>Spiralia</taxon>
        <taxon>Gnathifera</taxon>
        <taxon>Rotifera</taxon>
        <taxon>Eurotatoria</taxon>
        <taxon>Bdelloidea</taxon>
        <taxon>Philodinida</taxon>
        <taxon>Philodinidae</taxon>
        <taxon>Rotaria</taxon>
    </lineage>
</organism>
<proteinExistence type="predicted"/>
<dbReference type="InterPro" id="IPR024134">
    <property type="entry name" value="SOD_Cu/Zn_/chaperone"/>
</dbReference>
<dbReference type="Pfam" id="PF00080">
    <property type="entry name" value="Sod_Cu"/>
    <property type="match status" value="1"/>
</dbReference>
<accession>A0A813XK78</accession>